<proteinExistence type="predicted"/>
<evidence type="ECO:0000313" key="1">
    <source>
        <dbReference type="Proteomes" id="UP000036681"/>
    </source>
</evidence>
<dbReference type="AlphaFoldDB" id="A0A0M3IUJ5"/>
<dbReference type="Proteomes" id="UP000036681">
    <property type="component" value="Unplaced"/>
</dbReference>
<name>A0A0M3IUJ5_ASCLU</name>
<reference evidence="2" key="1">
    <citation type="submission" date="2017-02" db="UniProtKB">
        <authorList>
            <consortium name="WormBaseParasite"/>
        </authorList>
    </citation>
    <scope>IDENTIFICATION</scope>
</reference>
<sequence>MPDMSAIFSKFGDEVLYLEEDFANSTGVLGAQGAELDGKRKQNVQCTCSDRRRRKKDEQIVWSRMLHQEGMRKKVGVYEVLRDINPQHDELCAENSSFIYKLMPPTGYQCVKMSTGSDN</sequence>
<accession>A0A0M3IUJ5</accession>
<keyword evidence="1" id="KW-1185">Reference proteome</keyword>
<dbReference type="WBParaSite" id="ALUE_0002242301-mRNA-1">
    <property type="protein sequence ID" value="ALUE_0002242301-mRNA-1"/>
    <property type="gene ID" value="ALUE_0002242301"/>
</dbReference>
<organism evidence="1 2">
    <name type="scientific">Ascaris lumbricoides</name>
    <name type="common">Giant roundworm</name>
    <dbReference type="NCBI Taxonomy" id="6252"/>
    <lineage>
        <taxon>Eukaryota</taxon>
        <taxon>Metazoa</taxon>
        <taxon>Ecdysozoa</taxon>
        <taxon>Nematoda</taxon>
        <taxon>Chromadorea</taxon>
        <taxon>Rhabditida</taxon>
        <taxon>Spirurina</taxon>
        <taxon>Ascaridomorpha</taxon>
        <taxon>Ascaridoidea</taxon>
        <taxon>Ascarididae</taxon>
        <taxon>Ascaris</taxon>
    </lineage>
</organism>
<evidence type="ECO:0000313" key="2">
    <source>
        <dbReference type="WBParaSite" id="ALUE_0002242301-mRNA-1"/>
    </source>
</evidence>
<protein>
    <submittedName>
        <fullName evidence="2">Transposase</fullName>
    </submittedName>
</protein>